<evidence type="ECO:0000313" key="11">
    <source>
        <dbReference type="Proteomes" id="UP000184233"/>
    </source>
</evidence>
<dbReference type="AlphaFoldDB" id="A0A1M3KWT8"/>
<dbReference type="Gene3D" id="3.30.1370.30">
    <property type="match status" value="1"/>
</dbReference>
<dbReference type="GO" id="GO:1990904">
    <property type="term" value="C:ribonucleoprotein complex"/>
    <property type="evidence" value="ECO:0007669"/>
    <property type="project" value="UniProtKB-KW"/>
</dbReference>
<accession>A0A1M3KWT8</accession>
<evidence type="ECO:0000256" key="3">
    <source>
        <dbReference type="ARBA" id="ARBA00022884"/>
    </source>
</evidence>
<proteinExistence type="inferred from homology"/>
<keyword evidence="5 8" id="KW-0687">Ribonucleoprotein</keyword>
<comment type="similarity">
    <text evidence="1 8 9">Belongs to the universal ribosomal protein uS8 family.</text>
</comment>
<keyword evidence="3 8" id="KW-0694">RNA-binding</keyword>
<dbReference type="Pfam" id="PF00410">
    <property type="entry name" value="Ribosomal_S8"/>
    <property type="match status" value="1"/>
</dbReference>
<dbReference type="SUPFAM" id="SSF56047">
    <property type="entry name" value="Ribosomal protein S8"/>
    <property type="match status" value="1"/>
</dbReference>
<dbReference type="Proteomes" id="UP000184233">
    <property type="component" value="Unassembled WGS sequence"/>
</dbReference>
<dbReference type="GO" id="GO:0006412">
    <property type="term" value="P:translation"/>
    <property type="evidence" value="ECO:0007669"/>
    <property type="project" value="UniProtKB-UniRule"/>
</dbReference>
<dbReference type="GO" id="GO:0003735">
    <property type="term" value="F:structural constituent of ribosome"/>
    <property type="evidence" value="ECO:0007669"/>
    <property type="project" value="InterPro"/>
</dbReference>
<organism evidence="10 11">
    <name type="scientific">Candidatus Kapaibacterium thiocyanatum</name>
    <dbReference type="NCBI Taxonomy" id="1895771"/>
    <lineage>
        <taxon>Bacteria</taxon>
        <taxon>Pseudomonadati</taxon>
        <taxon>Candidatus Kapaibacteriota</taxon>
        <taxon>Candidatus Kapaibacteriia</taxon>
        <taxon>Candidatus Kapaibacteriales</taxon>
        <taxon>Candidatus Kapaibacteriaceae</taxon>
        <taxon>Candidatus Kapaibacterium</taxon>
    </lineage>
</organism>
<evidence type="ECO:0000256" key="8">
    <source>
        <dbReference type="HAMAP-Rule" id="MF_01302"/>
    </source>
</evidence>
<dbReference type="InterPro" id="IPR047863">
    <property type="entry name" value="Ribosomal_uS8_CS"/>
</dbReference>
<comment type="caution">
    <text evidence="10">The sequence shown here is derived from an EMBL/GenBank/DDBJ whole genome shotgun (WGS) entry which is preliminary data.</text>
</comment>
<evidence type="ECO:0000256" key="5">
    <source>
        <dbReference type="ARBA" id="ARBA00023274"/>
    </source>
</evidence>
<dbReference type="STRING" id="1895771.BGO89_09155"/>
<gene>
    <name evidence="8" type="primary">rpsH</name>
    <name evidence="10" type="ORF">BGO89_09155</name>
</gene>
<keyword evidence="4 8" id="KW-0689">Ribosomal protein</keyword>
<evidence type="ECO:0000256" key="2">
    <source>
        <dbReference type="ARBA" id="ARBA00022730"/>
    </source>
</evidence>
<dbReference type="PROSITE" id="PS00053">
    <property type="entry name" value="RIBOSOMAL_S8"/>
    <property type="match status" value="1"/>
</dbReference>
<dbReference type="FunFam" id="3.30.1370.30:FF:000002">
    <property type="entry name" value="30S ribosomal protein S8"/>
    <property type="match status" value="1"/>
</dbReference>
<evidence type="ECO:0000256" key="6">
    <source>
        <dbReference type="ARBA" id="ARBA00035258"/>
    </source>
</evidence>
<dbReference type="GO" id="GO:0005737">
    <property type="term" value="C:cytoplasm"/>
    <property type="evidence" value="ECO:0007669"/>
    <property type="project" value="UniProtKB-ARBA"/>
</dbReference>
<name>A0A1M3KWT8_9BACT</name>
<evidence type="ECO:0000256" key="1">
    <source>
        <dbReference type="ARBA" id="ARBA00006471"/>
    </source>
</evidence>
<evidence type="ECO:0000256" key="7">
    <source>
        <dbReference type="ARBA" id="ARBA00046740"/>
    </source>
</evidence>
<dbReference type="Gene3D" id="3.30.1490.10">
    <property type="match status" value="1"/>
</dbReference>
<dbReference type="HAMAP" id="MF_01302_B">
    <property type="entry name" value="Ribosomal_uS8_B"/>
    <property type="match status" value="1"/>
</dbReference>
<protein>
    <recommendedName>
        <fullName evidence="6 8">Small ribosomal subunit protein uS8</fullName>
    </recommendedName>
</protein>
<evidence type="ECO:0000256" key="9">
    <source>
        <dbReference type="RuleBase" id="RU003660"/>
    </source>
</evidence>
<dbReference type="GO" id="GO:0019843">
    <property type="term" value="F:rRNA binding"/>
    <property type="evidence" value="ECO:0007669"/>
    <property type="project" value="UniProtKB-UniRule"/>
</dbReference>
<dbReference type="GO" id="GO:0005840">
    <property type="term" value="C:ribosome"/>
    <property type="evidence" value="ECO:0007669"/>
    <property type="project" value="UniProtKB-KW"/>
</dbReference>
<reference evidence="10 11" key="1">
    <citation type="submission" date="2016-09" db="EMBL/GenBank/DDBJ databases">
        <title>Genome-resolved meta-omics ties microbial dynamics to process performance in biotechnology for thiocyanate degradation.</title>
        <authorList>
            <person name="Kantor R.S."/>
            <person name="Huddy R.J."/>
            <person name="Iyer R."/>
            <person name="Thomas B.C."/>
            <person name="Brown C.T."/>
            <person name="Anantharaman K."/>
            <person name="Tringe S."/>
            <person name="Hettich R.L."/>
            <person name="Harrison S.T."/>
            <person name="Banfield J.F."/>
        </authorList>
    </citation>
    <scope>NUCLEOTIDE SEQUENCE [LARGE SCALE GENOMIC DNA]</scope>
    <source>
        <strain evidence="10">59-99</strain>
    </source>
</reference>
<dbReference type="InterPro" id="IPR035987">
    <property type="entry name" value="Ribosomal_uS8_sf"/>
</dbReference>
<dbReference type="InterPro" id="IPR000630">
    <property type="entry name" value="Ribosomal_uS8"/>
</dbReference>
<comment type="function">
    <text evidence="8">One of the primary rRNA binding proteins, it binds directly to 16S rRNA central domain where it helps coordinate assembly of the platform of the 30S subunit.</text>
</comment>
<dbReference type="FunFam" id="3.30.1490.10:FF:000001">
    <property type="entry name" value="30S ribosomal protein S8"/>
    <property type="match status" value="1"/>
</dbReference>
<comment type="subunit">
    <text evidence="7 8">Part of the 30S ribosomal subunit. Contacts proteins S5 and S12.</text>
</comment>
<keyword evidence="2 8" id="KW-0699">rRNA-binding</keyword>
<evidence type="ECO:0000256" key="4">
    <source>
        <dbReference type="ARBA" id="ARBA00022980"/>
    </source>
</evidence>
<sequence>MPVTDTIADFITRIRNASAAKHKTLDVPCSNLKISIASILKDQGFIADFEKIENAHQGVLHIKLRYYLGQPVIREIRRISKPGRRLYAPVDKLPRVRNGLGIAIVSTPRGVMTDKQARRENVGGEVLCTIW</sequence>
<dbReference type="PANTHER" id="PTHR11758">
    <property type="entry name" value="40S RIBOSOMAL PROTEIN S15A"/>
    <property type="match status" value="1"/>
</dbReference>
<evidence type="ECO:0000313" key="10">
    <source>
        <dbReference type="EMBL" id="OJX56699.1"/>
    </source>
</evidence>
<dbReference type="NCBIfam" id="NF001109">
    <property type="entry name" value="PRK00136.1"/>
    <property type="match status" value="1"/>
</dbReference>
<dbReference type="EMBL" id="MKVH01000024">
    <property type="protein sequence ID" value="OJX56699.1"/>
    <property type="molecule type" value="Genomic_DNA"/>
</dbReference>